<comment type="caution">
    <text evidence="1">The sequence shown here is derived from an EMBL/GenBank/DDBJ whole genome shotgun (WGS) entry which is preliminary data.</text>
</comment>
<name>A0A166P7Y7_PSEFL</name>
<evidence type="ECO:0000313" key="2">
    <source>
        <dbReference type="Proteomes" id="UP000076489"/>
    </source>
</evidence>
<evidence type="ECO:0000313" key="1">
    <source>
        <dbReference type="EMBL" id="KZN18549.1"/>
    </source>
</evidence>
<gene>
    <name evidence="1" type="ORF">A1D17_21140</name>
</gene>
<sequence>MLTDKQIRALQPREKLYVISDGRSARGEGVLLLKIRYLQNKVQFGLLSNPVASIPVQGRLGATG</sequence>
<proteinExistence type="predicted"/>
<dbReference type="AlphaFoldDB" id="A0A166P7Y7"/>
<reference evidence="1 2" key="2">
    <citation type="journal article" date="2018" name="Nature">
        <title>Mutant phenotypes for thousands of bacterial genes of unknown function.</title>
        <authorList>
            <person name="Price M.N."/>
            <person name="Wetmore K.M."/>
            <person name="Waters R.J."/>
            <person name="Callaghan M."/>
            <person name="Ray J."/>
            <person name="Liu H."/>
            <person name="Kuehl J.V."/>
            <person name="Melnyk R.A."/>
            <person name="Lamson J.S."/>
            <person name="Suh Y."/>
            <person name="Carlson H.K."/>
            <person name="Esquivel Z."/>
            <person name="Sadeeshkumar H."/>
            <person name="Chakraborty R."/>
            <person name="Zane G.M."/>
            <person name="Rubin B.E."/>
            <person name="Wall J.D."/>
            <person name="Visel A."/>
            <person name="Bristow J."/>
            <person name="Blow M.J."/>
            <person name="Arkin A.P."/>
            <person name="Deutschbauer A.M."/>
        </authorList>
    </citation>
    <scope>NUCLEOTIDE SEQUENCE [LARGE SCALE GENOMIC DNA]</scope>
    <source>
        <strain evidence="1 2">FW300-N1B4</strain>
    </source>
</reference>
<organism evidence="1 2">
    <name type="scientific">Pseudomonas fluorescens</name>
    <dbReference type="NCBI Taxonomy" id="294"/>
    <lineage>
        <taxon>Bacteria</taxon>
        <taxon>Pseudomonadati</taxon>
        <taxon>Pseudomonadota</taxon>
        <taxon>Gammaproteobacteria</taxon>
        <taxon>Pseudomonadales</taxon>
        <taxon>Pseudomonadaceae</taxon>
        <taxon>Pseudomonas</taxon>
    </lineage>
</organism>
<reference evidence="2" key="1">
    <citation type="submission" date="2016-03" db="EMBL/GenBank/DDBJ databases">
        <authorList>
            <person name="Ray J."/>
            <person name="Price M."/>
            <person name="Deutschbauer A."/>
        </authorList>
    </citation>
    <scope>NUCLEOTIDE SEQUENCE [LARGE SCALE GENOMIC DNA]</scope>
    <source>
        <strain evidence="2">FW300-N1B4</strain>
    </source>
</reference>
<dbReference type="Proteomes" id="UP000076489">
    <property type="component" value="Unassembled WGS sequence"/>
</dbReference>
<protein>
    <submittedName>
        <fullName evidence="1">Uncharacterized protein</fullName>
    </submittedName>
</protein>
<accession>A0A166P7Y7</accession>
<dbReference type="EMBL" id="LUKJ01000003">
    <property type="protein sequence ID" value="KZN18549.1"/>
    <property type="molecule type" value="Genomic_DNA"/>
</dbReference>